<dbReference type="Proteomes" id="UP001177140">
    <property type="component" value="Unassembled WGS sequence"/>
</dbReference>
<protein>
    <recommendedName>
        <fullName evidence="1">Aminotransferase-like plant mobile domain-containing protein</fullName>
    </recommendedName>
</protein>
<keyword evidence="3" id="KW-1185">Reference proteome</keyword>
<dbReference type="PANTHER" id="PTHR46033">
    <property type="entry name" value="PROTEIN MAIN-LIKE 2"/>
    <property type="match status" value="1"/>
</dbReference>
<evidence type="ECO:0000313" key="3">
    <source>
        <dbReference type="Proteomes" id="UP001177140"/>
    </source>
</evidence>
<reference evidence="2" key="1">
    <citation type="submission" date="2022-03" db="EMBL/GenBank/DDBJ databases">
        <title>A functionally conserved STORR gene fusion in Papaver species that diverged 16.8 million years ago.</title>
        <authorList>
            <person name="Catania T."/>
        </authorList>
    </citation>
    <scope>NUCLEOTIDE SEQUENCE</scope>
    <source>
        <strain evidence="2">S-191538</strain>
    </source>
</reference>
<dbReference type="InterPro" id="IPR019557">
    <property type="entry name" value="AminoTfrase-like_pln_mobile"/>
</dbReference>
<accession>A0AA41VM13</accession>
<name>A0AA41VM13_PAPNU</name>
<dbReference type="PANTHER" id="PTHR46033:SF8">
    <property type="entry name" value="PROTEIN MAINTENANCE OF MERISTEMS-LIKE"/>
    <property type="match status" value="1"/>
</dbReference>
<dbReference type="AlphaFoldDB" id="A0AA41VM13"/>
<dbReference type="Pfam" id="PF10536">
    <property type="entry name" value="PMD"/>
    <property type="match status" value="1"/>
</dbReference>
<evidence type="ECO:0000259" key="1">
    <source>
        <dbReference type="Pfam" id="PF10536"/>
    </source>
</evidence>
<feature type="domain" description="Aminotransferase-like plant mobile" evidence="1">
    <location>
        <begin position="9"/>
        <end position="187"/>
    </location>
</feature>
<dbReference type="EMBL" id="JAJJMA010250682">
    <property type="protein sequence ID" value="MCL7043794.1"/>
    <property type="molecule type" value="Genomic_DNA"/>
</dbReference>
<sequence length="260" mass="30583">MIGHVFLPNSGSVAQIGYLASFEDLFEKDGEYPKDWGSPILAHLYHALNEVSSGRVVTFNGMWNVLEYWFYYYFHTLVPAIKGNPKYWKDEWPEMKVFNRDQLATSQQDLGKFSKINARKQVNLRSIEGTTWQPWDGSEHATRDELVFSLELSRSRYFFFDIEEKKGYKYLGERCWHQVTGKIAIPHQPPPIEGDTFEMKSCDDYITYASVQDYVAWWSQVSLGLYPEESSPKKLVRKRVMTLPRHLKMKHIYHILLHNK</sequence>
<evidence type="ECO:0000313" key="2">
    <source>
        <dbReference type="EMBL" id="MCL7043794.1"/>
    </source>
</evidence>
<comment type="caution">
    <text evidence="2">The sequence shown here is derived from an EMBL/GenBank/DDBJ whole genome shotgun (WGS) entry which is preliminary data.</text>
</comment>
<dbReference type="InterPro" id="IPR044824">
    <property type="entry name" value="MAIN-like"/>
</dbReference>
<organism evidence="2 3">
    <name type="scientific">Papaver nudicaule</name>
    <name type="common">Iceland poppy</name>
    <dbReference type="NCBI Taxonomy" id="74823"/>
    <lineage>
        <taxon>Eukaryota</taxon>
        <taxon>Viridiplantae</taxon>
        <taxon>Streptophyta</taxon>
        <taxon>Embryophyta</taxon>
        <taxon>Tracheophyta</taxon>
        <taxon>Spermatophyta</taxon>
        <taxon>Magnoliopsida</taxon>
        <taxon>Ranunculales</taxon>
        <taxon>Papaveraceae</taxon>
        <taxon>Papaveroideae</taxon>
        <taxon>Papaver</taxon>
    </lineage>
</organism>
<dbReference type="GO" id="GO:0010073">
    <property type="term" value="P:meristem maintenance"/>
    <property type="evidence" value="ECO:0007669"/>
    <property type="project" value="InterPro"/>
</dbReference>
<gene>
    <name evidence="2" type="ORF">MKW94_021775</name>
</gene>
<proteinExistence type="predicted"/>